<reference evidence="9 10" key="1">
    <citation type="journal article" date="2014" name="Nat. Commun.">
        <title>Molecular traces of alternative social organization in a termite genome.</title>
        <authorList>
            <person name="Terrapon N."/>
            <person name="Li C."/>
            <person name="Robertson H.M."/>
            <person name="Ji L."/>
            <person name="Meng X."/>
            <person name="Booth W."/>
            <person name="Chen Z."/>
            <person name="Childers C.P."/>
            <person name="Glastad K.M."/>
            <person name="Gokhale K."/>
            <person name="Gowin J."/>
            <person name="Gronenberg W."/>
            <person name="Hermansen R.A."/>
            <person name="Hu H."/>
            <person name="Hunt B.G."/>
            <person name="Huylmans A.K."/>
            <person name="Khalil S.M."/>
            <person name="Mitchell R.D."/>
            <person name="Munoz-Torres M.C."/>
            <person name="Mustard J.A."/>
            <person name="Pan H."/>
            <person name="Reese J.T."/>
            <person name="Scharf M.E."/>
            <person name="Sun F."/>
            <person name="Vogel H."/>
            <person name="Xiao J."/>
            <person name="Yang W."/>
            <person name="Yang Z."/>
            <person name="Yang Z."/>
            <person name="Zhou J."/>
            <person name="Zhu J."/>
            <person name="Brent C.S."/>
            <person name="Elsik C.G."/>
            <person name="Goodisman M.A."/>
            <person name="Liberles D.A."/>
            <person name="Roe R.M."/>
            <person name="Vargo E.L."/>
            <person name="Vilcinskas A."/>
            <person name="Wang J."/>
            <person name="Bornberg-Bauer E."/>
            <person name="Korb J."/>
            <person name="Zhang G."/>
            <person name="Liebig J."/>
        </authorList>
    </citation>
    <scope>NUCLEOTIDE SEQUENCE [LARGE SCALE GENOMIC DNA]</scope>
    <source>
        <tissue evidence="9">Whole organism</tissue>
    </source>
</reference>
<comment type="subcellular location">
    <subcellularLocation>
        <location evidence="1 8">Cell membrane</location>
        <topology evidence="1 8">Multi-pass membrane protein</topology>
    </subcellularLocation>
</comment>
<feature type="transmembrane region" description="Helical" evidence="8">
    <location>
        <begin position="80"/>
        <end position="105"/>
    </location>
</feature>
<feature type="transmembrane region" description="Helical" evidence="8">
    <location>
        <begin position="44"/>
        <end position="68"/>
    </location>
</feature>
<dbReference type="GO" id="GO:0005886">
    <property type="term" value="C:plasma membrane"/>
    <property type="evidence" value="ECO:0007669"/>
    <property type="project" value="UniProtKB-SubCell"/>
</dbReference>
<evidence type="ECO:0000256" key="2">
    <source>
        <dbReference type="ARBA" id="ARBA00022475"/>
    </source>
</evidence>
<keyword evidence="2 8" id="KW-1003">Cell membrane</keyword>
<dbReference type="GO" id="GO:0030424">
    <property type="term" value="C:axon"/>
    <property type="evidence" value="ECO:0007669"/>
    <property type="project" value="TreeGrafter"/>
</dbReference>
<feature type="transmembrane region" description="Helical" evidence="8">
    <location>
        <begin position="166"/>
        <end position="193"/>
    </location>
</feature>
<organism evidence="9 10">
    <name type="scientific">Zootermopsis nevadensis</name>
    <name type="common">Dampwood termite</name>
    <dbReference type="NCBI Taxonomy" id="136037"/>
    <lineage>
        <taxon>Eukaryota</taxon>
        <taxon>Metazoa</taxon>
        <taxon>Ecdysozoa</taxon>
        <taxon>Arthropoda</taxon>
        <taxon>Hexapoda</taxon>
        <taxon>Insecta</taxon>
        <taxon>Pterygota</taxon>
        <taxon>Neoptera</taxon>
        <taxon>Polyneoptera</taxon>
        <taxon>Dictyoptera</taxon>
        <taxon>Blattodea</taxon>
        <taxon>Blattoidea</taxon>
        <taxon>Termitoidae</taxon>
        <taxon>Termopsidae</taxon>
        <taxon>Zootermopsis</taxon>
    </lineage>
</organism>
<keyword evidence="3 8" id="KW-0812">Transmembrane</keyword>
<feature type="transmembrane region" description="Helical" evidence="8">
    <location>
        <begin position="288"/>
        <end position="306"/>
    </location>
</feature>
<feature type="transmembrane region" description="Helical" evidence="8">
    <location>
        <begin position="141"/>
        <end position="160"/>
    </location>
</feature>
<dbReference type="Proteomes" id="UP000027135">
    <property type="component" value="Unassembled WGS sequence"/>
</dbReference>
<name>A0A067R709_ZOONE</name>
<keyword evidence="5 8" id="KW-0472">Membrane</keyword>
<dbReference type="PANTHER" id="PTHR21143:SF104">
    <property type="entry name" value="GUSTATORY RECEPTOR 8A-RELATED"/>
    <property type="match status" value="1"/>
</dbReference>
<dbReference type="EMBL" id="KK852660">
    <property type="protein sequence ID" value="KDR19115.1"/>
    <property type="molecule type" value="Genomic_DNA"/>
</dbReference>
<keyword evidence="7 8" id="KW-0807">Transducer</keyword>
<dbReference type="GO" id="GO:0043025">
    <property type="term" value="C:neuronal cell body"/>
    <property type="evidence" value="ECO:0007669"/>
    <property type="project" value="TreeGrafter"/>
</dbReference>
<dbReference type="InterPro" id="IPR013604">
    <property type="entry name" value="7TM_chemorcpt"/>
</dbReference>
<accession>A0A067R709</accession>
<dbReference type="AlphaFoldDB" id="A0A067R709"/>
<dbReference type="Pfam" id="PF08395">
    <property type="entry name" value="7tm_7"/>
    <property type="match status" value="1"/>
</dbReference>
<comment type="similarity">
    <text evidence="8">Belongs to the insect chemoreceptor superfamily. Gustatory receptor (GR) family.</text>
</comment>
<dbReference type="GO" id="GO:0008049">
    <property type="term" value="P:male courtship behavior"/>
    <property type="evidence" value="ECO:0007669"/>
    <property type="project" value="TreeGrafter"/>
</dbReference>
<dbReference type="InParanoid" id="A0A067R709"/>
<dbReference type="GO" id="GO:0030425">
    <property type="term" value="C:dendrite"/>
    <property type="evidence" value="ECO:0007669"/>
    <property type="project" value="TreeGrafter"/>
</dbReference>
<keyword evidence="10" id="KW-1185">Reference proteome</keyword>
<evidence type="ECO:0000256" key="5">
    <source>
        <dbReference type="ARBA" id="ARBA00023136"/>
    </source>
</evidence>
<evidence type="ECO:0000256" key="7">
    <source>
        <dbReference type="ARBA" id="ARBA00023224"/>
    </source>
</evidence>
<evidence type="ECO:0000256" key="8">
    <source>
        <dbReference type="RuleBase" id="RU363108"/>
    </source>
</evidence>
<evidence type="ECO:0000256" key="3">
    <source>
        <dbReference type="ARBA" id="ARBA00022692"/>
    </source>
</evidence>
<dbReference type="GO" id="GO:0007165">
    <property type="term" value="P:signal transduction"/>
    <property type="evidence" value="ECO:0007669"/>
    <property type="project" value="UniProtKB-KW"/>
</dbReference>
<sequence length="416" mass="47686">MEHISPVEDVHIQLKPLLTISRIFGLTHFSLTRTRKGEGLAMNFNFLDVVLVCMWISAYFTLACFSVYELMGKTPLPGKITILLIINIISIHSTTIVTLITSASLNRRKLPRALSKLIEVDRMVGHRDVTNSTRTKLKTMIHIFILLLSQVFIYAVNYYIKCEGTLASVIYVTFQNLGITFNILITIVYADLIRTLKLRYKYMIDDLEEYFRVKDNAVIVNFRDQHVTFSSGIIRCKQHPLFSITRRNVSSDLREIRKIHTLRFIYIELYDSIMLLNSYFGIPILFEMLSVMLTCVTAMYVGSYCLSVGHNFFKTRILGYYLMSFGILFLSTFAWLNICCHALIEEANRGIISIQRITAFSNVNCETVRELDRLSNQMNNMKVQFTACGFISLGLPIICTVIGGILTYILIMVQIA</sequence>
<dbReference type="PANTHER" id="PTHR21143">
    <property type="entry name" value="INVERTEBRATE GUSTATORY RECEPTOR"/>
    <property type="match status" value="1"/>
</dbReference>
<protein>
    <recommendedName>
        <fullName evidence="8">Gustatory receptor</fullName>
    </recommendedName>
</protein>
<feature type="transmembrane region" description="Helical" evidence="8">
    <location>
        <begin position="318"/>
        <end position="344"/>
    </location>
</feature>
<evidence type="ECO:0000256" key="1">
    <source>
        <dbReference type="ARBA" id="ARBA00004651"/>
    </source>
</evidence>
<evidence type="ECO:0000256" key="6">
    <source>
        <dbReference type="ARBA" id="ARBA00023170"/>
    </source>
</evidence>
<comment type="function">
    <text evidence="8">Gustatory receptor which mediates acceptance or avoidance behavior, depending on its substrates.</text>
</comment>
<dbReference type="GO" id="GO:0050909">
    <property type="term" value="P:sensory perception of taste"/>
    <property type="evidence" value="ECO:0007669"/>
    <property type="project" value="InterPro"/>
</dbReference>
<keyword evidence="6 8" id="KW-0675">Receptor</keyword>
<dbReference type="GO" id="GO:0007635">
    <property type="term" value="P:chemosensory behavior"/>
    <property type="evidence" value="ECO:0007669"/>
    <property type="project" value="TreeGrafter"/>
</dbReference>
<feature type="transmembrane region" description="Helical" evidence="8">
    <location>
        <begin position="383"/>
        <end position="411"/>
    </location>
</feature>
<evidence type="ECO:0000256" key="4">
    <source>
        <dbReference type="ARBA" id="ARBA00022989"/>
    </source>
</evidence>
<proteinExistence type="inferred from homology"/>
<gene>
    <name evidence="9" type="ORF">L798_06997</name>
</gene>
<evidence type="ECO:0000313" key="9">
    <source>
        <dbReference type="EMBL" id="KDR19115.1"/>
    </source>
</evidence>
<evidence type="ECO:0000313" key="10">
    <source>
        <dbReference type="Proteomes" id="UP000027135"/>
    </source>
</evidence>
<keyword evidence="4 8" id="KW-1133">Transmembrane helix</keyword>